<dbReference type="EMBL" id="JBHSQH010000001">
    <property type="protein sequence ID" value="MFC5973265.1"/>
    <property type="molecule type" value="Genomic_DNA"/>
</dbReference>
<organism evidence="1 2">
    <name type="scientific">Halomarina salina</name>
    <dbReference type="NCBI Taxonomy" id="1872699"/>
    <lineage>
        <taxon>Archaea</taxon>
        <taxon>Methanobacteriati</taxon>
        <taxon>Methanobacteriota</taxon>
        <taxon>Stenosarchaea group</taxon>
        <taxon>Halobacteria</taxon>
        <taxon>Halobacteriales</taxon>
        <taxon>Natronomonadaceae</taxon>
        <taxon>Halomarina</taxon>
    </lineage>
</organism>
<protein>
    <submittedName>
        <fullName evidence="1">Uncharacterized protein</fullName>
    </submittedName>
</protein>
<gene>
    <name evidence="1" type="ORF">ACFPYI_18195</name>
</gene>
<dbReference type="Proteomes" id="UP001596099">
    <property type="component" value="Unassembled WGS sequence"/>
</dbReference>
<proteinExistence type="predicted"/>
<dbReference type="RefSeq" id="WP_247417595.1">
    <property type="nucleotide sequence ID" value="NZ_JALLGW010000001.1"/>
</dbReference>
<evidence type="ECO:0000313" key="1">
    <source>
        <dbReference type="EMBL" id="MFC5973265.1"/>
    </source>
</evidence>
<sequence>MCTEKWYAVTESGTDVVGTNETIETIDELNTNLASLIDDLSGAGVVTGDDATEFRYRADMLAAELTACVEHADTGPLGGD</sequence>
<name>A0ABD5RRN0_9EURY</name>
<reference evidence="1 2" key="1">
    <citation type="journal article" date="2019" name="Int. J. Syst. Evol. Microbiol.">
        <title>The Global Catalogue of Microorganisms (GCM) 10K type strain sequencing project: providing services to taxonomists for standard genome sequencing and annotation.</title>
        <authorList>
            <consortium name="The Broad Institute Genomics Platform"/>
            <consortium name="The Broad Institute Genome Sequencing Center for Infectious Disease"/>
            <person name="Wu L."/>
            <person name="Ma J."/>
        </authorList>
    </citation>
    <scope>NUCLEOTIDE SEQUENCE [LARGE SCALE GENOMIC DNA]</scope>
    <source>
        <strain evidence="1 2">CGMCC 1.12543</strain>
    </source>
</reference>
<keyword evidence="2" id="KW-1185">Reference proteome</keyword>
<evidence type="ECO:0000313" key="2">
    <source>
        <dbReference type="Proteomes" id="UP001596099"/>
    </source>
</evidence>
<accession>A0ABD5RRN0</accession>
<comment type="caution">
    <text evidence="1">The sequence shown here is derived from an EMBL/GenBank/DDBJ whole genome shotgun (WGS) entry which is preliminary data.</text>
</comment>
<dbReference type="AlphaFoldDB" id="A0ABD5RRN0"/>